<organism evidence="2 3">
    <name type="scientific">Burkholderia lata (strain ATCC 17760 / DSM 23089 / LMG 22485 / NCIMB 9086 / R18194 / 383)</name>
    <dbReference type="NCBI Taxonomy" id="482957"/>
    <lineage>
        <taxon>Bacteria</taxon>
        <taxon>Pseudomonadati</taxon>
        <taxon>Pseudomonadota</taxon>
        <taxon>Betaproteobacteria</taxon>
        <taxon>Burkholderiales</taxon>
        <taxon>Burkholderiaceae</taxon>
        <taxon>Burkholderia</taxon>
        <taxon>Burkholderia cepacia complex</taxon>
    </lineage>
</organism>
<keyword evidence="1" id="KW-0812">Transmembrane</keyword>
<sequence>MHQALPDPPRARAFGLTHRVVSGIGIAGFGFVFVPLSATFATQGLPAPTTATERTQ</sequence>
<name>A0A6P2L049_BURL3</name>
<proteinExistence type="predicted"/>
<reference evidence="2 3" key="1">
    <citation type="submission" date="2019-09" db="EMBL/GenBank/DDBJ databases">
        <authorList>
            <person name="Depoorter E."/>
        </authorList>
    </citation>
    <scope>NUCLEOTIDE SEQUENCE [LARGE SCALE GENOMIC DNA]</scope>
    <source>
        <strain evidence="2">R-15945</strain>
    </source>
</reference>
<feature type="transmembrane region" description="Helical" evidence="1">
    <location>
        <begin position="20"/>
        <end position="41"/>
    </location>
</feature>
<accession>A0A6P2L049</accession>
<dbReference type="Proteomes" id="UP000494174">
    <property type="component" value="Unassembled WGS sequence"/>
</dbReference>
<evidence type="ECO:0000256" key="1">
    <source>
        <dbReference type="SAM" id="Phobius"/>
    </source>
</evidence>
<evidence type="ECO:0000313" key="2">
    <source>
        <dbReference type="EMBL" id="VWB62492.1"/>
    </source>
</evidence>
<gene>
    <name evidence="2" type="ORF">BLA15945_02941</name>
</gene>
<evidence type="ECO:0000313" key="3">
    <source>
        <dbReference type="Proteomes" id="UP000494174"/>
    </source>
</evidence>
<keyword evidence="1" id="KW-1133">Transmembrane helix</keyword>
<dbReference type="EMBL" id="CABVPU010000009">
    <property type="protein sequence ID" value="VWB62492.1"/>
    <property type="molecule type" value="Genomic_DNA"/>
</dbReference>
<dbReference type="AlphaFoldDB" id="A0A6P2L049"/>
<dbReference type="RefSeq" id="WP_174969069.1">
    <property type="nucleotide sequence ID" value="NZ_CABVPU010000009.1"/>
</dbReference>
<keyword evidence="1" id="KW-0472">Membrane</keyword>
<protein>
    <submittedName>
        <fullName evidence="2">Uncharacterized protein</fullName>
    </submittedName>
</protein>